<feature type="transmembrane region" description="Helical" evidence="1">
    <location>
        <begin position="12"/>
        <end position="33"/>
    </location>
</feature>
<evidence type="ECO:0008006" key="4">
    <source>
        <dbReference type="Google" id="ProtNLM"/>
    </source>
</evidence>
<protein>
    <recommendedName>
        <fullName evidence="4">Copper resistance protein D domain-containing protein</fullName>
    </recommendedName>
</protein>
<feature type="transmembrane region" description="Helical" evidence="1">
    <location>
        <begin position="53"/>
        <end position="74"/>
    </location>
</feature>
<name>A0LS65_ACIC1</name>
<proteinExistence type="predicted"/>
<keyword evidence="1" id="KW-0812">Transmembrane</keyword>
<gene>
    <name evidence="2" type="ordered locus">Acel_0502</name>
</gene>
<dbReference type="eggNOG" id="COG5615">
    <property type="taxonomic scope" value="Bacteria"/>
</dbReference>
<dbReference type="HOGENOM" id="CLU_1757812_0_0_11"/>
<dbReference type="EMBL" id="CP000481">
    <property type="protein sequence ID" value="ABK52275.1"/>
    <property type="molecule type" value="Genomic_DNA"/>
</dbReference>
<dbReference type="RefSeq" id="WP_011719338.1">
    <property type="nucleotide sequence ID" value="NC_008578.1"/>
</dbReference>
<dbReference type="AlphaFoldDB" id="A0LS65"/>
<keyword evidence="1" id="KW-0472">Membrane</keyword>
<evidence type="ECO:0000256" key="1">
    <source>
        <dbReference type="SAM" id="Phobius"/>
    </source>
</evidence>
<dbReference type="KEGG" id="ace:Acel_0502"/>
<evidence type="ECO:0000313" key="2">
    <source>
        <dbReference type="EMBL" id="ABK52275.1"/>
    </source>
</evidence>
<reference evidence="2 3" key="1">
    <citation type="journal article" date="2009" name="Genome Res.">
        <title>Complete genome of the cellulolytic thermophile Acidothermus cellulolyticus 11B provides insights into its ecophysiological and evolutionary adaptations.</title>
        <authorList>
            <person name="Barabote R.D."/>
            <person name="Xie G."/>
            <person name="Leu D.H."/>
            <person name="Normand P."/>
            <person name="Necsulea A."/>
            <person name="Daubin V."/>
            <person name="Medigue C."/>
            <person name="Adney W.S."/>
            <person name="Xu X.C."/>
            <person name="Lapidus A."/>
            <person name="Parales R.E."/>
            <person name="Detter C."/>
            <person name="Pujic P."/>
            <person name="Bruce D."/>
            <person name="Lavire C."/>
            <person name="Challacombe J.F."/>
            <person name="Brettin T.S."/>
            <person name="Berry A.M."/>
        </authorList>
    </citation>
    <scope>NUCLEOTIDE SEQUENCE [LARGE SCALE GENOMIC DNA]</scope>
    <source>
        <strain evidence="3">ATCC 43068 / DSM 8971 / 11B</strain>
    </source>
</reference>
<sequence>MNGWVLIRFLHILSAATWVGGQILLTTLLLPLVRRRLPAEFQAALTTAIGRRFGLFTLAVFLPVQVGTGIGLAIEHGVTWSSLAQPGYGRILTAKLALFAAVLAVSGLHGWAHGSGRRALARGLALTSLIGSVGIILLAADLASH</sequence>
<accession>A0LS65</accession>
<evidence type="ECO:0000313" key="3">
    <source>
        <dbReference type="Proteomes" id="UP000008221"/>
    </source>
</evidence>
<dbReference type="OrthoDB" id="4629737at2"/>
<feature type="transmembrane region" description="Helical" evidence="1">
    <location>
        <begin position="94"/>
        <end position="112"/>
    </location>
</feature>
<dbReference type="InParanoid" id="A0LS65"/>
<keyword evidence="1" id="KW-1133">Transmembrane helix</keyword>
<dbReference type="Proteomes" id="UP000008221">
    <property type="component" value="Chromosome"/>
</dbReference>
<dbReference type="STRING" id="351607.Acel_0502"/>
<feature type="transmembrane region" description="Helical" evidence="1">
    <location>
        <begin position="119"/>
        <end position="140"/>
    </location>
</feature>
<organism evidence="2 3">
    <name type="scientific">Acidothermus cellulolyticus (strain ATCC 43068 / DSM 8971 / 11B)</name>
    <dbReference type="NCBI Taxonomy" id="351607"/>
    <lineage>
        <taxon>Bacteria</taxon>
        <taxon>Bacillati</taxon>
        <taxon>Actinomycetota</taxon>
        <taxon>Actinomycetes</taxon>
        <taxon>Acidothermales</taxon>
        <taxon>Acidothermaceae</taxon>
        <taxon>Acidothermus</taxon>
    </lineage>
</organism>
<keyword evidence="3" id="KW-1185">Reference proteome</keyword>